<dbReference type="Gene3D" id="2.60.40.1120">
    <property type="entry name" value="Carboxypeptidase-like, regulatory domain"/>
    <property type="match status" value="1"/>
</dbReference>
<dbReference type="CDD" id="cd01347">
    <property type="entry name" value="ligand_gated_channel"/>
    <property type="match status" value="1"/>
</dbReference>
<dbReference type="Pfam" id="PF13715">
    <property type="entry name" value="CarbopepD_reg_2"/>
    <property type="match status" value="1"/>
</dbReference>
<comment type="caution">
    <text evidence="15">The sequence shown here is derived from an EMBL/GenBank/DDBJ whole genome shotgun (WGS) entry which is preliminary data.</text>
</comment>
<dbReference type="Gene3D" id="2.170.130.10">
    <property type="entry name" value="TonB-dependent receptor, plug domain"/>
    <property type="match status" value="1"/>
</dbReference>
<keyword evidence="2 10" id="KW-0813">Transport</keyword>
<dbReference type="InterPro" id="IPR037066">
    <property type="entry name" value="Plug_dom_sf"/>
</dbReference>
<dbReference type="PATRIC" id="fig|1203610.3.peg.2366"/>
<dbReference type="Gene3D" id="2.40.170.20">
    <property type="entry name" value="TonB-dependent receptor, beta-barrel domain"/>
    <property type="match status" value="1"/>
</dbReference>
<dbReference type="SUPFAM" id="SSF49464">
    <property type="entry name" value="Carboxypeptidase regulatory domain-like"/>
    <property type="match status" value="1"/>
</dbReference>
<keyword evidence="7 10" id="KW-0472">Membrane</keyword>
<evidence type="ECO:0000256" key="10">
    <source>
        <dbReference type="PROSITE-ProRule" id="PRU01360"/>
    </source>
</evidence>
<dbReference type="Pfam" id="PF00593">
    <property type="entry name" value="TonB_dep_Rec_b-barrel"/>
    <property type="match status" value="1"/>
</dbReference>
<feature type="domain" description="TonB-dependent receptor plug" evidence="14">
    <location>
        <begin position="139"/>
        <end position="240"/>
    </location>
</feature>
<evidence type="ECO:0000256" key="9">
    <source>
        <dbReference type="ARBA" id="ARBA00023237"/>
    </source>
</evidence>
<evidence type="ECO:0000256" key="1">
    <source>
        <dbReference type="ARBA" id="ARBA00004571"/>
    </source>
</evidence>
<dbReference type="SUPFAM" id="SSF56935">
    <property type="entry name" value="Porins"/>
    <property type="match status" value="1"/>
</dbReference>
<dbReference type="InterPro" id="IPR012910">
    <property type="entry name" value="Plug_dom"/>
</dbReference>
<keyword evidence="3 10" id="KW-1134">Transmembrane beta strand</keyword>
<evidence type="ECO:0000256" key="11">
    <source>
        <dbReference type="RuleBase" id="RU003357"/>
    </source>
</evidence>
<keyword evidence="16" id="KW-1185">Reference proteome</keyword>
<keyword evidence="9 10" id="KW-0998">Cell outer membrane</keyword>
<dbReference type="STRING" id="1203610.HMPREF1536_02305"/>
<evidence type="ECO:0000256" key="8">
    <source>
        <dbReference type="ARBA" id="ARBA00023170"/>
    </source>
</evidence>
<feature type="domain" description="TonB-dependent receptor-like beta-barrel" evidence="13">
    <location>
        <begin position="300"/>
        <end position="716"/>
    </location>
</feature>
<dbReference type="PROSITE" id="PS52016">
    <property type="entry name" value="TONB_DEPENDENT_REC_3"/>
    <property type="match status" value="1"/>
</dbReference>
<evidence type="ECO:0000259" key="13">
    <source>
        <dbReference type="Pfam" id="PF00593"/>
    </source>
</evidence>
<evidence type="ECO:0000256" key="12">
    <source>
        <dbReference type="SAM" id="SignalP"/>
    </source>
</evidence>
<evidence type="ECO:0000256" key="5">
    <source>
        <dbReference type="ARBA" id="ARBA00022729"/>
    </source>
</evidence>
<sequence>MRLKGIAMSLLSVCAFTPAIAVAGEMPTNTPEKEQVQTGICVLTGKIIDSETGEGIPMATINVPGTLIGTACDADGRFRLELIEGKSYNLLVRSTGYMEQTIKINASGAQKQMDIRMNAGIFDLNEVVVTGTRTEKTIKNTPVLTKLIPASQLQRNDFENIMDALEYSIPGLQFNSDPRGDNIRIQGLENKYILILVDGERLSNTPGGPIDFERLSTSNIKQIEVVKGAASALYGSSAIGMIINIITKTPERPAEGWAKVRYSRYNELLMDAAFGTKYKNFTSQTLFNRNSTDGYDLTPDSPANYTQNPSANMTISEKLAWEHNNTKLDAAADFFLNEEKNPKLSNEVTHYKSFNKTFRAGLQQQLGEKNLLKAIYYGDFYIRRTVFEKLDSVSKNATSNVQTLRLTDIYTPLDNLQGIAGIEFNWNKDYNIKQYGEDMKTRKVNDINGFVQLDWKVIPQLDIIGGFRYTHHSVFGNAYTPKVNVMYSPGNLRLRAGYSKGFKAPDATELFSDFQMGSVSHNIGNPDLKAEHSNYYSFSAEYTFSKLNISGEIYQNDIKDKIQSYNVIVELPNGAEEAQLRYRNVDNARIRGAEISVAYKPFRWVNLQGTYDFTDAQDKATGLQLTGNTKHSLSCNAMFLFDVFKREASVSIAGRWTSKKINFREKTVVDPETGKTIQQMVDSPQDAYSLWKLTVQYSIWKHKYMNLLLTAGVQNIFNYTDPVNYTTYDPGRRVFGSVIFKF</sequence>
<gene>
    <name evidence="15" type="ORF">HMPREF1536_02305</name>
</gene>
<dbReference type="EMBL" id="AQHW01000014">
    <property type="protein sequence ID" value="KKB56669.1"/>
    <property type="molecule type" value="Genomic_DNA"/>
</dbReference>
<proteinExistence type="inferred from homology"/>
<evidence type="ECO:0000256" key="6">
    <source>
        <dbReference type="ARBA" id="ARBA00023077"/>
    </source>
</evidence>
<keyword evidence="5 12" id="KW-0732">Signal</keyword>
<comment type="subcellular location">
    <subcellularLocation>
        <location evidence="1 10">Cell outer membrane</location>
        <topology evidence="1 10">Multi-pass membrane protein</topology>
    </subcellularLocation>
</comment>
<reference evidence="15 16" key="1">
    <citation type="submission" date="2013-04" db="EMBL/GenBank/DDBJ databases">
        <title>The Genome Sequence of Parabacteroides gordonii DSM 23371.</title>
        <authorList>
            <consortium name="The Broad Institute Genomics Platform"/>
            <person name="Earl A."/>
            <person name="Ward D."/>
            <person name="Feldgarden M."/>
            <person name="Gevers D."/>
            <person name="Martens E."/>
            <person name="Sakamoto M."/>
            <person name="Benno Y."/>
            <person name="Suzuki N."/>
            <person name="Matsunaga N."/>
            <person name="Koshihara K."/>
            <person name="Seki M."/>
            <person name="Komiya H."/>
            <person name="Walker B."/>
            <person name="Young S."/>
            <person name="Zeng Q."/>
            <person name="Gargeya S."/>
            <person name="Fitzgerald M."/>
            <person name="Haas B."/>
            <person name="Abouelleil A."/>
            <person name="Allen A.W."/>
            <person name="Alvarado L."/>
            <person name="Arachchi H.M."/>
            <person name="Berlin A.M."/>
            <person name="Chapman S.B."/>
            <person name="Gainer-Dewar J."/>
            <person name="Goldberg J."/>
            <person name="Griggs A."/>
            <person name="Gujja S."/>
            <person name="Hansen M."/>
            <person name="Howarth C."/>
            <person name="Imamovic A."/>
            <person name="Ireland A."/>
            <person name="Larimer J."/>
            <person name="McCowan C."/>
            <person name="Murphy C."/>
            <person name="Pearson M."/>
            <person name="Poon T.W."/>
            <person name="Priest M."/>
            <person name="Roberts A."/>
            <person name="Saif S."/>
            <person name="Shea T."/>
            <person name="Sisk P."/>
            <person name="Sykes S."/>
            <person name="Wortman J."/>
            <person name="Nusbaum C."/>
            <person name="Birren B."/>
        </authorList>
    </citation>
    <scope>NUCLEOTIDE SEQUENCE [LARGE SCALE GENOMIC DNA]</scope>
    <source>
        <strain evidence="15 16">MS-1</strain>
    </source>
</reference>
<dbReference type="GO" id="GO:0015344">
    <property type="term" value="F:siderophore uptake transmembrane transporter activity"/>
    <property type="evidence" value="ECO:0007669"/>
    <property type="project" value="TreeGrafter"/>
</dbReference>
<evidence type="ECO:0000256" key="4">
    <source>
        <dbReference type="ARBA" id="ARBA00022692"/>
    </source>
</evidence>
<keyword evidence="6 11" id="KW-0798">TonB box</keyword>
<accession>A0A0F5JFY9</accession>
<evidence type="ECO:0000256" key="7">
    <source>
        <dbReference type="ARBA" id="ARBA00023136"/>
    </source>
</evidence>
<name>A0A0F5JFY9_9BACT</name>
<evidence type="ECO:0000313" key="15">
    <source>
        <dbReference type="EMBL" id="KKB56669.1"/>
    </source>
</evidence>
<dbReference type="RefSeq" id="WP_147337569.1">
    <property type="nucleotide sequence ID" value="NZ_AUAE01000026.1"/>
</dbReference>
<dbReference type="Proteomes" id="UP000033035">
    <property type="component" value="Unassembled WGS sequence"/>
</dbReference>
<dbReference type="GO" id="GO:0009279">
    <property type="term" value="C:cell outer membrane"/>
    <property type="evidence" value="ECO:0007669"/>
    <property type="project" value="UniProtKB-SubCell"/>
</dbReference>
<dbReference type="InterPro" id="IPR039426">
    <property type="entry name" value="TonB-dep_rcpt-like"/>
</dbReference>
<organism evidence="15 16">
    <name type="scientific">Parabacteroides gordonii MS-1 = DSM 23371</name>
    <dbReference type="NCBI Taxonomy" id="1203610"/>
    <lineage>
        <taxon>Bacteria</taxon>
        <taxon>Pseudomonadati</taxon>
        <taxon>Bacteroidota</taxon>
        <taxon>Bacteroidia</taxon>
        <taxon>Bacteroidales</taxon>
        <taxon>Tannerellaceae</taxon>
        <taxon>Parabacteroides</taxon>
    </lineage>
</organism>
<keyword evidence="8" id="KW-0675">Receptor</keyword>
<dbReference type="PANTHER" id="PTHR30069">
    <property type="entry name" value="TONB-DEPENDENT OUTER MEMBRANE RECEPTOR"/>
    <property type="match status" value="1"/>
</dbReference>
<dbReference type="PANTHER" id="PTHR30069:SF29">
    <property type="entry name" value="HEMOGLOBIN AND HEMOGLOBIN-HAPTOGLOBIN-BINDING PROTEIN 1-RELATED"/>
    <property type="match status" value="1"/>
</dbReference>
<dbReference type="AlphaFoldDB" id="A0A0F5JFY9"/>
<dbReference type="InterPro" id="IPR036942">
    <property type="entry name" value="Beta-barrel_TonB_sf"/>
</dbReference>
<dbReference type="Pfam" id="PF07715">
    <property type="entry name" value="Plug"/>
    <property type="match status" value="1"/>
</dbReference>
<evidence type="ECO:0008006" key="17">
    <source>
        <dbReference type="Google" id="ProtNLM"/>
    </source>
</evidence>
<dbReference type="InterPro" id="IPR000531">
    <property type="entry name" value="Beta-barrel_TonB"/>
</dbReference>
<feature type="chain" id="PRO_5002490273" description="TonB-dependent receptor" evidence="12">
    <location>
        <begin position="24"/>
        <end position="742"/>
    </location>
</feature>
<dbReference type="GO" id="GO:0044718">
    <property type="term" value="P:siderophore transmembrane transport"/>
    <property type="evidence" value="ECO:0007669"/>
    <property type="project" value="TreeGrafter"/>
</dbReference>
<dbReference type="InterPro" id="IPR008969">
    <property type="entry name" value="CarboxyPept-like_regulatory"/>
</dbReference>
<comment type="similarity">
    <text evidence="10 11">Belongs to the TonB-dependent receptor family.</text>
</comment>
<evidence type="ECO:0000256" key="2">
    <source>
        <dbReference type="ARBA" id="ARBA00022448"/>
    </source>
</evidence>
<evidence type="ECO:0000313" key="16">
    <source>
        <dbReference type="Proteomes" id="UP000033035"/>
    </source>
</evidence>
<evidence type="ECO:0000256" key="3">
    <source>
        <dbReference type="ARBA" id="ARBA00022452"/>
    </source>
</evidence>
<evidence type="ECO:0000259" key="14">
    <source>
        <dbReference type="Pfam" id="PF07715"/>
    </source>
</evidence>
<dbReference type="HOGENOM" id="CLU_008287_18_0_10"/>
<protein>
    <recommendedName>
        <fullName evidence="17">TonB-dependent receptor</fullName>
    </recommendedName>
</protein>
<keyword evidence="4 10" id="KW-0812">Transmembrane</keyword>
<feature type="signal peptide" evidence="12">
    <location>
        <begin position="1"/>
        <end position="23"/>
    </location>
</feature>